<feature type="compositionally biased region" description="Basic residues" evidence="5">
    <location>
        <begin position="270"/>
        <end position="283"/>
    </location>
</feature>
<comment type="caution">
    <text evidence="7">The sequence shown here is derived from an EMBL/GenBank/DDBJ whole genome shotgun (WGS) entry which is preliminary data.</text>
</comment>
<keyword evidence="4" id="KW-0233">DNA recombination</keyword>
<dbReference type="GO" id="GO:0006310">
    <property type="term" value="P:DNA recombination"/>
    <property type="evidence" value="ECO:0007669"/>
    <property type="project" value="UniProtKB-KW"/>
</dbReference>
<dbReference type="PANTHER" id="PTHR10492">
    <property type="match status" value="1"/>
</dbReference>
<dbReference type="Gene3D" id="3.40.50.300">
    <property type="entry name" value="P-loop containing nucleotide triphosphate hydrolases"/>
    <property type="match status" value="1"/>
</dbReference>
<keyword evidence="4" id="KW-0347">Helicase</keyword>
<feature type="compositionally biased region" description="Polar residues" evidence="5">
    <location>
        <begin position="372"/>
        <end position="382"/>
    </location>
</feature>
<dbReference type="Pfam" id="PF14214">
    <property type="entry name" value="Helitron_like_N"/>
    <property type="match status" value="1"/>
</dbReference>
<dbReference type="InterPro" id="IPR038765">
    <property type="entry name" value="Papain-like_cys_pep_sf"/>
</dbReference>
<reference evidence="7" key="1">
    <citation type="journal article" date="2018" name="Nat. Genet.">
        <title>Extensive intraspecific gene order and gene structural variations between Mo17 and other maize genomes.</title>
        <authorList>
            <person name="Sun S."/>
            <person name="Zhou Y."/>
            <person name="Chen J."/>
            <person name="Shi J."/>
            <person name="Zhao H."/>
            <person name="Zhao H."/>
            <person name="Song W."/>
            <person name="Zhang M."/>
            <person name="Cui Y."/>
            <person name="Dong X."/>
            <person name="Liu H."/>
            <person name="Ma X."/>
            <person name="Jiao Y."/>
            <person name="Wang B."/>
            <person name="Wei X."/>
            <person name="Stein J.C."/>
            <person name="Glaubitz J.C."/>
            <person name="Lu F."/>
            <person name="Yu G."/>
            <person name="Liang C."/>
            <person name="Fengler K."/>
            <person name="Li B."/>
            <person name="Rafalski A."/>
            <person name="Schnable P.S."/>
            <person name="Ware D.H."/>
            <person name="Buckler E.S."/>
            <person name="Lai J."/>
        </authorList>
    </citation>
    <scope>NUCLEOTIDE SEQUENCE [LARGE SCALE GENOMIC DNA]</scope>
    <source>
        <tissue evidence="7">Seedling</tissue>
    </source>
</reference>
<dbReference type="Pfam" id="PF02902">
    <property type="entry name" value="Peptidase_C48"/>
    <property type="match status" value="1"/>
</dbReference>
<dbReference type="SUPFAM" id="SSF54001">
    <property type="entry name" value="Cysteine proteinases"/>
    <property type="match status" value="1"/>
</dbReference>
<dbReference type="InterPro" id="IPR012340">
    <property type="entry name" value="NA-bd_OB-fold"/>
</dbReference>
<evidence type="ECO:0000259" key="6">
    <source>
        <dbReference type="PROSITE" id="PS50600"/>
    </source>
</evidence>
<keyword evidence="4" id="KW-0227">DNA damage</keyword>
<evidence type="ECO:0000256" key="2">
    <source>
        <dbReference type="ARBA" id="ARBA00022670"/>
    </source>
</evidence>
<dbReference type="EC" id="5.6.2.3" evidence="4"/>
<evidence type="ECO:0000256" key="3">
    <source>
        <dbReference type="ARBA" id="ARBA00022801"/>
    </source>
</evidence>
<feature type="region of interest" description="Disordered" evidence="5">
    <location>
        <begin position="266"/>
        <end position="295"/>
    </location>
</feature>
<dbReference type="GO" id="GO:0006281">
    <property type="term" value="P:DNA repair"/>
    <property type="evidence" value="ECO:0007669"/>
    <property type="project" value="UniProtKB-KW"/>
</dbReference>
<evidence type="ECO:0000313" key="7">
    <source>
        <dbReference type="EMBL" id="PWZ19262.1"/>
    </source>
</evidence>
<dbReference type="InterPro" id="IPR025476">
    <property type="entry name" value="Helitron_helicase-like"/>
</dbReference>
<dbReference type="ExpressionAtlas" id="A0A3L6EE06">
    <property type="expression patterns" value="baseline and differential"/>
</dbReference>
<feature type="region of interest" description="Disordered" evidence="5">
    <location>
        <begin position="434"/>
        <end position="459"/>
    </location>
</feature>
<comment type="cofactor">
    <cofactor evidence="4">
        <name>Mg(2+)</name>
        <dbReference type="ChEBI" id="CHEBI:18420"/>
    </cofactor>
</comment>
<feature type="domain" description="Ubiquitin-like protease family profile" evidence="6">
    <location>
        <begin position="1673"/>
        <end position="2058"/>
    </location>
</feature>
<evidence type="ECO:0000256" key="4">
    <source>
        <dbReference type="RuleBase" id="RU363044"/>
    </source>
</evidence>
<proteinExistence type="inferred from homology"/>
<comment type="similarity">
    <text evidence="1">Belongs to the peptidase C48 family.</text>
</comment>
<accession>A0A3L6EE06</accession>
<dbReference type="Proteomes" id="UP000251960">
    <property type="component" value="Chromosome 6"/>
</dbReference>
<dbReference type="InterPro" id="IPR036393">
    <property type="entry name" value="AceGlu_kinase-like_sf"/>
</dbReference>
<dbReference type="GO" id="GO:0016740">
    <property type="term" value="F:transferase activity"/>
    <property type="evidence" value="ECO:0007669"/>
    <property type="project" value="UniProtKB-KW"/>
</dbReference>
<dbReference type="EMBL" id="NCVQ01000007">
    <property type="protein sequence ID" value="PWZ19262.1"/>
    <property type="molecule type" value="Genomic_DNA"/>
</dbReference>
<keyword evidence="3 4" id="KW-0378">Hydrolase</keyword>
<dbReference type="PROSITE" id="PS50600">
    <property type="entry name" value="ULP_PROTEASE"/>
    <property type="match status" value="1"/>
</dbReference>
<gene>
    <name evidence="7" type="primary">NAGS1_2</name>
    <name evidence="7" type="ORF">Zm00014a_018788</name>
</gene>
<comment type="catalytic activity">
    <reaction evidence="4">
        <text>ATP + H2O = ADP + phosphate + H(+)</text>
        <dbReference type="Rhea" id="RHEA:13065"/>
        <dbReference type="ChEBI" id="CHEBI:15377"/>
        <dbReference type="ChEBI" id="CHEBI:15378"/>
        <dbReference type="ChEBI" id="CHEBI:30616"/>
        <dbReference type="ChEBI" id="CHEBI:43474"/>
        <dbReference type="ChEBI" id="CHEBI:456216"/>
        <dbReference type="EC" id="5.6.2.3"/>
    </reaction>
</comment>
<keyword evidence="4" id="KW-0067">ATP-binding</keyword>
<keyword evidence="4" id="KW-0234">DNA repair</keyword>
<dbReference type="GO" id="GO:0000723">
    <property type="term" value="P:telomere maintenance"/>
    <property type="evidence" value="ECO:0007669"/>
    <property type="project" value="InterPro"/>
</dbReference>
<dbReference type="InterPro" id="IPR001048">
    <property type="entry name" value="Asp/Glu/Uridylate_kinase"/>
</dbReference>
<dbReference type="GO" id="GO:0006508">
    <property type="term" value="P:proteolysis"/>
    <property type="evidence" value="ECO:0007669"/>
    <property type="project" value="UniProtKB-KW"/>
</dbReference>
<evidence type="ECO:0000256" key="5">
    <source>
        <dbReference type="SAM" id="MobiDB-lite"/>
    </source>
</evidence>
<dbReference type="SUPFAM" id="SSF53633">
    <property type="entry name" value="Carbamate kinase-like"/>
    <property type="match status" value="1"/>
</dbReference>
<keyword evidence="7" id="KW-0808">Transferase</keyword>
<organism evidence="7">
    <name type="scientific">Zea mays</name>
    <name type="common">Maize</name>
    <dbReference type="NCBI Taxonomy" id="4577"/>
    <lineage>
        <taxon>Eukaryota</taxon>
        <taxon>Viridiplantae</taxon>
        <taxon>Streptophyta</taxon>
        <taxon>Embryophyta</taxon>
        <taxon>Tracheophyta</taxon>
        <taxon>Spermatophyta</taxon>
        <taxon>Magnoliopsida</taxon>
        <taxon>Liliopsida</taxon>
        <taxon>Poales</taxon>
        <taxon>Poaceae</taxon>
        <taxon>PACMAD clade</taxon>
        <taxon>Panicoideae</taxon>
        <taxon>Andropogonodae</taxon>
        <taxon>Andropogoneae</taxon>
        <taxon>Tripsacinae</taxon>
        <taxon>Zea</taxon>
    </lineage>
</organism>
<dbReference type="Pfam" id="PF00696">
    <property type="entry name" value="AA_kinase"/>
    <property type="match status" value="1"/>
</dbReference>
<protein>
    <recommendedName>
        <fullName evidence="4">ATP-dependent DNA helicase</fullName>
        <ecNumber evidence="4">5.6.2.3</ecNumber>
    </recommendedName>
</protein>
<dbReference type="GO" id="GO:0016887">
    <property type="term" value="F:ATP hydrolysis activity"/>
    <property type="evidence" value="ECO:0007669"/>
    <property type="project" value="RHEA"/>
</dbReference>
<evidence type="ECO:0000256" key="1">
    <source>
        <dbReference type="ARBA" id="ARBA00005234"/>
    </source>
</evidence>
<dbReference type="Gene3D" id="3.40.395.10">
    <property type="entry name" value="Adenoviral Proteinase, Chain A"/>
    <property type="match status" value="1"/>
</dbReference>
<dbReference type="GO" id="GO:0008234">
    <property type="term" value="F:cysteine-type peptidase activity"/>
    <property type="evidence" value="ECO:0007669"/>
    <property type="project" value="InterPro"/>
</dbReference>
<feature type="compositionally biased region" description="Polar residues" evidence="5">
    <location>
        <begin position="438"/>
        <end position="452"/>
    </location>
</feature>
<dbReference type="GO" id="GO:0043139">
    <property type="term" value="F:5'-3' DNA helicase activity"/>
    <property type="evidence" value="ECO:0007669"/>
    <property type="project" value="UniProtKB-EC"/>
</dbReference>
<dbReference type="SUPFAM" id="SSF52540">
    <property type="entry name" value="P-loop containing nucleoside triphosphate hydrolases"/>
    <property type="match status" value="1"/>
</dbReference>
<comment type="similarity">
    <text evidence="4">Belongs to the helicase family.</text>
</comment>
<sequence length="2245" mass="256809">MEPAVLNRERVALDKKNRMPVLFDDYSDEDFYGVQRKYSIVARVEVKFPIEPRYRDRQHYILSDINGAKIEAIATRYETVKYFNSLLHEKHVYKMHNVWFGLNPGAFNFRHLNGTMELYFTQQTVVEPYTVPVQMPPFPKNIFLNLDDIAELPNRTLVDIMAIVVHLDTIHRTMWGTFRKIVIMDARYIPLIYYRYDVKSNSTNLFFTKSMSQDQMGHNAGRKPFTDISNNIIRGYQNELLGPMVDAKERKRKRDRERYAAMSIEQKNEKNRKRREARQRNKGHNVMPNVSGGDQNEQLRLYNQTPRRKEGKLEYIRKRRALQASTLNQRSIAMEVPTYTSEVVHPTTYVSEPDSSSDNACDWVIPEYTSTPFMPASTQTEDVGSPDMSTEPLRRKHHVLRGERQAILARQNKKFEANIARNVATLTEDTISDVGQMDDSTQPGSTIEINNTVDDDDEGVIFGEDNDENEGYIFADEDTNEDFEIDGTQDQSVVTDVPDPYDKVYSNIPEETHMLKHVLDCGYCTAKKFEYEPPGFCCRGGKVELAPLETPPQLRRLWDSADSDARHFRDNIRFFNDHFSFTSLYCCLDSMTTNMRDSGIYTFRAQGMMYHNIKSFDSECGAEHKHLELYFYDDDPSLEHRFRKCREDQIQKDQEVIKQIVGILRGNPYSEHLRSMGHVENLADYHIALNLDQTLNQKTYNTPLTSEVAAVWIEGSERRGQFSKSVMLHGKDRSSHGICSYHGCYDALSYPLFFPRGELGWHANIPKVGVSMDEVDAYRATHRASNANDEDAEPPTHLCVSVHDYYCYKFQIRPGVFNPILHGKRLFQQFAVDTYIKIESSCLDFIRKNQDRLRADLYQGLVDSMLDGDVRGEKVGKRTVFSPSFIGGPRDMRRRYMDAMALVRKFGKPDIFLTMTCNPNWDEIRRELLPGQTPQDRPDLVVRAFHAKLQELKHRLTKQDILGKVRAYVYVVEFHKRGLPHAHFLLIMQRKYKLTCPEQYDLLISAEIPSNKYPELRKMVIKHMMHGPCGSLNPNCPCTKGCASCKNQYPRHFREATMQGKDSYPNYRRRDDGRKEKVRGCELDNRWVVPYNPYLLRLFNCHINVEACGSIKAVKYLFKYIYKGHDRASIVMRDASKENGDVDEIQQYRDARWVTPLEALWRIYGFELSQNSPSVMQLQLHLPNMHMVTFHERQMVERVVNCPGADRSMITAYFEANKLYEEAWGILYRDFPEWYTWKQGKVWQRRKQNTGGQVGRIVSALPSEGERFYLWLLLNHVTGATSYVDLRIVDGGTLPSFREAAQRRGLLEADNTIDECLNEAALYQMPSALRRLFATILVYCEPNDVAELWQRHLDTMSEDYHRITQSKTHLQQMVLIDIRNMLQSMGKDIKTFPLPAIIDRYDDSQGIDREIYKELSIEATTEDVALQETLNEEQKSAYEKILSVVDTSNGGVFFVDGPGGTGKTFLYKALLAVLRSQDKIAVAIATSGVAASIMPGGRTAHSRFKIPLTIDDGAICTFTKQSGTSKLLQKASLIIWDEASMAKRQSIEALDNSMCDIMGRPGLPFGGKTIVFGGDFRQVLPVVRKGSRAQIVAASLRSSYLWESMCHLKLVRNMRAKSDPWFAEYLLRVGGGTEEVNTDGDVRLPDEGDLALIDWIKEIPCEPRVEVVLIDGAFVERKWMECLFQPDAYLGDEVIDCYINLIKAQEHLKCRSGGRVHIKNAFQFNFLKRDGDVETKTDGLYPSKDMAQISSAERRVLLYLDHDMLFIPINIREMHWYLVVINARNMEIQVLDSLGTSSGRNDLIDTDMPVTKADLINVLCDYIMTIQDDTTLEMTWVRSFNPFKIEISVKDLQNVLRVNLDMTLKCFDMAVRLLAIKESHMSKDEMIKDKKHYMDMRFWDISLLHGLGIKFVLVPTHIQIDKLLSERGNKGKYVGQYIITDEDARKAAMDAAGRIRLTIEAKLSPGPPMLNLRRHGVIGRWHGLVDSIASGNFLGAKRRGVVNGIDYGFTGEVTKIDVSRIRERLDSDSIVVISNMGFSSSGDVLNCNTYEVATACALALEADKLICVVDGQVFDEHGRAIQYKSIEEADLLIRKRARQSDIAASYVKVVDEEGINSLHKGDNRPSLSPKAYINGYVTSFRNGLGFNNGNGIYSGEQGFAIGGEERLSRSNSDPFQNGLGFNNGNGIYSGEQGFAIGGEERLSRSNGYLSELVAAAYVCHNMEVAVERSLRNLSSGRDRWMGWRR</sequence>
<dbReference type="Pfam" id="PF05970">
    <property type="entry name" value="PIF1"/>
    <property type="match status" value="1"/>
</dbReference>
<dbReference type="InterPro" id="IPR010285">
    <property type="entry name" value="DNA_helicase_pif1-like_DEAD"/>
</dbReference>
<name>A0A3L6EE06_MAIZE</name>
<keyword evidence="2" id="KW-0645">Protease</keyword>
<dbReference type="Gene3D" id="3.40.1160.10">
    <property type="entry name" value="Acetylglutamate kinase-like"/>
    <property type="match status" value="1"/>
</dbReference>
<keyword evidence="4" id="KW-0547">Nucleotide-binding</keyword>
<feature type="region of interest" description="Disordered" evidence="5">
    <location>
        <begin position="372"/>
        <end position="392"/>
    </location>
</feature>
<dbReference type="PANTHER" id="PTHR10492:SF92">
    <property type="entry name" value="ATP-DEPENDENT DNA HELICASE"/>
    <property type="match status" value="1"/>
</dbReference>
<dbReference type="InterPro" id="IPR003653">
    <property type="entry name" value="Peptidase_C48_C"/>
</dbReference>
<dbReference type="GO" id="GO:0005524">
    <property type="term" value="F:ATP binding"/>
    <property type="evidence" value="ECO:0007669"/>
    <property type="project" value="UniProtKB-KW"/>
</dbReference>
<dbReference type="Gene3D" id="2.40.50.140">
    <property type="entry name" value="Nucleic acid-binding proteins"/>
    <property type="match status" value="1"/>
</dbReference>
<dbReference type="InterPro" id="IPR027417">
    <property type="entry name" value="P-loop_NTPase"/>
</dbReference>